<evidence type="ECO:0000256" key="1">
    <source>
        <dbReference type="ARBA" id="ARBA00023002"/>
    </source>
</evidence>
<accession>S9VJU7</accession>
<dbReference type="InterPro" id="IPR036291">
    <property type="entry name" value="NAD(P)-bd_dom_sf"/>
</dbReference>
<dbReference type="GO" id="GO:0008270">
    <property type="term" value="F:zinc ion binding"/>
    <property type="evidence" value="ECO:0007669"/>
    <property type="project" value="InterPro"/>
</dbReference>
<keyword evidence="4" id="KW-1185">Reference proteome</keyword>
<dbReference type="InterPro" id="IPR051397">
    <property type="entry name" value="Zn-ADH-like_protein"/>
</dbReference>
<dbReference type="FunFam" id="3.40.50.720:FF:000121">
    <property type="entry name" value="Prostaglandin reductase 2"/>
    <property type="match status" value="1"/>
</dbReference>
<sequence length="241" mass="26060">MVAPASQCLPIPSPDPAYLALTVSAMTAAVALGEVARPKEGEVALVTAAGGGTGSFAVQLLKRKYGCKVVGTCSSEEKGEYLLSIGCDEYINYKVSREELAARMTEVAPDGFHVIYECVGGVLRDVAVEHIAIHGRMVIIGGISGYTSGDAWQSTETDYFFANGLRLLVRRSAAVSGFLLPYYWDVIPTYFEDIKKRFEEGSVTVRLDPHRLTGLEKVAEAVAYLYTGKSYGKVILNISDE</sequence>
<dbReference type="PANTHER" id="PTHR43677">
    <property type="entry name" value="SHORT-CHAIN DEHYDROGENASE/REDUCTASE"/>
    <property type="match status" value="1"/>
</dbReference>
<dbReference type="PANTHER" id="PTHR43677:SF3">
    <property type="entry name" value="PROSTAGLANDIN REDUCTASE 3"/>
    <property type="match status" value="1"/>
</dbReference>
<keyword evidence="1" id="KW-0560">Oxidoreductase</keyword>
<dbReference type="AlphaFoldDB" id="S9VJU7"/>
<evidence type="ECO:0000313" key="3">
    <source>
        <dbReference type="EMBL" id="CAD2215658.1"/>
    </source>
</evidence>
<dbReference type="Pfam" id="PF00107">
    <property type="entry name" value="ADH_zinc_N"/>
    <property type="match status" value="1"/>
</dbReference>
<organism evidence="3 4">
    <name type="scientific">Angomonas deanei</name>
    <dbReference type="NCBI Taxonomy" id="59799"/>
    <lineage>
        <taxon>Eukaryota</taxon>
        <taxon>Discoba</taxon>
        <taxon>Euglenozoa</taxon>
        <taxon>Kinetoplastea</taxon>
        <taxon>Metakinetoplastina</taxon>
        <taxon>Trypanosomatida</taxon>
        <taxon>Trypanosomatidae</taxon>
        <taxon>Strigomonadinae</taxon>
        <taxon>Angomonas</taxon>
    </lineage>
</organism>
<dbReference type="SUPFAM" id="SSF51735">
    <property type="entry name" value="NAD(P)-binding Rossmann-fold domains"/>
    <property type="match status" value="1"/>
</dbReference>
<evidence type="ECO:0000259" key="2">
    <source>
        <dbReference type="Pfam" id="PF00107"/>
    </source>
</evidence>
<dbReference type="GO" id="GO:0016491">
    <property type="term" value="F:oxidoreductase activity"/>
    <property type="evidence" value="ECO:0007669"/>
    <property type="project" value="UniProtKB-KW"/>
</dbReference>
<dbReference type="Gene3D" id="3.40.50.720">
    <property type="entry name" value="NAD(P)-binding Rossmann-like Domain"/>
    <property type="match status" value="1"/>
</dbReference>
<dbReference type="OrthoDB" id="9992527at2759"/>
<reference evidence="3 4" key="1">
    <citation type="submission" date="2020-08" db="EMBL/GenBank/DDBJ databases">
        <authorList>
            <person name="Newling K."/>
            <person name="Davey J."/>
            <person name="Forrester S."/>
        </authorList>
    </citation>
    <scope>NUCLEOTIDE SEQUENCE [LARGE SCALE GENOMIC DNA]</scope>
    <source>
        <strain evidence="4">Crithidia deanei Carvalho (ATCC PRA-265)</strain>
    </source>
</reference>
<dbReference type="InterPro" id="IPR013149">
    <property type="entry name" value="ADH-like_C"/>
</dbReference>
<dbReference type="Proteomes" id="UP000515908">
    <property type="component" value="Chromosome 05"/>
</dbReference>
<name>S9VJU7_9TRYP</name>
<dbReference type="GO" id="GO:0005739">
    <property type="term" value="C:mitochondrion"/>
    <property type="evidence" value="ECO:0007669"/>
    <property type="project" value="TreeGrafter"/>
</dbReference>
<gene>
    <name evidence="3" type="ORF">ADEAN_000311300</name>
</gene>
<proteinExistence type="predicted"/>
<dbReference type="EMBL" id="LR877149">
    <property type="protein sequence ID" value="CAD2215658.1"/>
    <property type="molecule type" value="Genomic_DNA"/>
</dbReference>
<dbReference type="InterPro" id="IPR002364">
    <property type="entry name" value="Quin_OxRdtase/zeta-crystal_CS"/>
</dbReference>
<protein>
    <submittedName>
        <fullName evidence="3">Zinc-binding dehydrogenase, putative</fullName>
    </submittedName>
</protein>
<dbReference type="VEuPathDB" id="TriTrypDB:ADEAN_000311300"/>
<evidence type="ECO:0000313" key="4">
    <source>
        <dbReference type="Proteomes" id="UP000515908"/>
    </source>
</evidence>
<dbReference type="PROSITE" id="PS01162">
    <property type="entry name" value="QOR_ZETA_CRYSTAL"/>
    <property type="match status" value="1"/>
</dbReference>
<feature type="domain" description="Alcohol dehydrogenase-like C-terminal" evidence="2">
    <location>
        <begin position="52"/>
        <end position="155"/>
    </location>
</feature>